<evidence type="ECO:0000313" key="9">
    <source>
        <dbReference type="EMBL" id="MCO5976790.1"/>
    </source>
</evidence>
<dbReference type="Gene3D" id="1.10.443.10">
    <property type="entry name" value="Intergrase catalytic core"/>
    <property type="match status" value="1"/>
</dbReference>
<keyword evidence="2" id="KW-0229">DNA integration</keyword>
<dbReference type="Gene3D" id="3.30.160.390">
    <property type="entry name" value="Integrase, DNA-binding domain"/>
    <property type="match status" value="1"/>
</dbReference>
<evidence type="ECO:0000256" key="5">
    <source>
        <dbReference type="PROSITE-ProRule" id="PRU01248"/>
    </source>
</evidence>
<dbReference type="Pfam" id="PF00589">
    <property type="entry name" value="Phage_integrase"/>
    <property type="match status" value="1"/>
</dbReference>
<evidence type="ECO:0000313" key="10">
    <source>
        <dbReference type="Proteomes" id="UP001204851"/>
    </source>
</evidence>
<feature type="domain" description="Core-binding (CB)" evidence="8">
    <location>
        <begin position="98"/>
        <end position="179"/>
    </location>
</feature>
<evidence type="ECO:0000256" key="6">
    <source>
        <dbReference type="SAM" id="MobiDB-lite"/>
    </source>
</evidence>
<dbReference type="CDD" id="cd00801">
    <property type="entry name" value="INT_P4_C"/>
    <property type="match status" value="1"/>
</dbReference>
<reference evidence="9 10" key="1">
    <citation type="submission" date="2022-06" db="EMBL/GenBank/DDBJ databases">
        <title>Ideonella sp. NS12-5 Genome sequencing and assembly.</title>
        <authorList>
            <person name="Jung Y."/>
        </authorList>
    </citation>
    <scope>NUCLEOTIDE SEQUENCE [LARGE SCALE GENOMIC DNA]</scope>
    <source>
        <strain evidence="9 10">NS12-5</strain>
    </source>
</reference>
<dbReference type="Proteomes" id="UP001204851">
    <property type="component" value="Unassembled WGS sequence"/>
</dbReference>
<dbReference type="PANTHER" id="PTHR30629">
    <property type="entry name" value="PROPHAGE INTEGRASE"/>
    <property type="match status" value="1"/>
</dbReference>
<feature type="domain" description="Tyr recombinase" evidence="7">
    <location>
        <begin position="204"/>
        <end position="381"/>
    </location>
</feature>
<evidence type="ECO:0000256" key="1">
    <source>
        <dbReference type="ARBA" id="ARBA00008857"/>
    </source>
</evidence>
<comment type="caution">
    <text evidence="9">The sequence shown here is derived from an EMBL/GenBank/DDBJ whole genome shotgun (WGS) entry which is preliminary data.</text>
</comment>
<dbReference type="PROSITE" id="PS51900">
    <property type="entry name" value="CB"/>
    <property type="match status" value="1"/>
</dbReference>
<dbReference type="EMBL" id="JAMXMC010000004">
    <property type="protein sequence ID" value="MCO5976790.1"/>
    <property type="molecule type" value="Genomic_DNA"/>
</dbReference>
<sequence length="404" mass="45164">MPLTNTAAHNAKPGDKTLRLFDGGGLYLEVSPAGGKWWRLKYRFGGKEKRISLGTYPDTSLKTARDRRDEARQLLASGVDPSSERQAAKKQAQQEAATSLRHVAEDWMDHQAARWTPKTLERLRANLEADVFPELGAMPVGDIRAKHVLQVVRQIEARGAGETAARTLQRIKAVFRYAVREELIETNPTLDVVPNEVLKPRKVTHRAALPEAELPGFLTRLDAYEGDAATANALRLLMLTALRPGELRGAMWEEIDLEAARWRVPAERMKMKAEHLVPLSRQAVALLEAIRPHGEAAGLVFPSPYYPGKPLSENTLNSALSRMGYKGIATAHGFRALFSTVANECGHDPDVIERQLAHVERNEVRAAYHRSTYLAGRAKLMQWWADYLDGKRLGNVRPLRSRRA</sequence>
<dbReference type="Gene3D" id="1.10.150.130">
    <property type="match status" value="1"/>
</dbReference>
<dbReference type="PROSITE" id="PS51898">
    <property type="entry name" value="TYR_RECOMBINASE"/>
    <property type="match status" value="1"/>
</dbReference>
<keyword evidence="10" id="KW-1185">Reference proteome</keyword>
<dbReference type="InterPro" id="IPR044068">
    <property type="entry name" value="CB"/>
</dbReference>
<organism evidence="9 10">
    <name type="scientific">Ideonella oryzae</name>
    <dbReference type="NCBI Taxonomy" id="2937441"/>
    <lineage>
        <taxon>Bacteria</taxon>
        <taxon>Pseudomonadati</taxon>
        <taxon>Pseudomonadota</taxon>
        <taxon>Betaproteobacteria</taxon>
        <taxon>Burkholderiales</taxon>
        <taxon>Sphaerotilaceae</taxon>
        <taxon>Ideonella</taxon>
    </lineage>
</organism>
<evidence type="ECO:0000259" key="8">
    <source>
        <dbReference type="PROSITE" id="PS51900"/>
    </source>
</evidence>
<keyword evidence="3 5" id="KW-0238">DNA-binding</keyword>
<dbReference type="Pfam" id="PF13356">
    <property type="entry name" value="Arm-DNA-bind_3"/>
    <property type="match status" value="1"/>
</dbReference>
<dbReference type="SUPFAM" id="SSF56349">
    <property type="entry name" value="DNA breaking-rejoining enzymes"/>
    <property type="match status" value="1"/>
</dbReference>
<evidence type="ECO:0000256" key="2">
    <source>
        <dbReference type="ARBA" id="ARBA00022908"/>
    </source>
</evidence>
<comment type="similarity">
    <text evidence="1">Belongs to the 'phage' integrase family.</text>
</comment>
<dbReference type="InterPro" id="IPR038488">
    <property type="entry name" value="Integrase_DNA-bd_sf"/>
</dbReference>
<protein>
    <submittedName>
        <fullName evidence="9">Tyrosine-type recombinase/integrase</fullName>
    </submittedName>
</protein>
<feature type="region of interest" description="Disordered" evidence="6">
    <location>
        <begin position="75"/>
        <end position="97"/>
    </location>
</feature>
<dbReference type="PANTHER" id="PTHR30629:SF2">
    <property type="entry name" value="PROPHAGE INTEGRASE INTS-RELATED"/>
    <property type="match status" value="1"/>
</dbReference>
<dbReference type="RefSeq" id="WP_252769252.1">
    <property type="nucleotide sequence ID" value="NZ_JAMXMC010000004.1"/>
</dbReference>
<gene>
    <name evidence="9" type="ORF">M0L44_08725</name>
</gene>
<dbReference type="InterPro" id="IPR013762">
    <property type="entry name" value="Integrase-like_cat_sf"/>
</dbReference>
<dbReference type="InterPro" id="IPR025166">
    <property type="entry name" value="Integrase_DNA_bind_dom"/>
</dbReference>
<evidence type="ECO:0000256" key="3">
    <source>
        <dbReference type="ARBA" id="ARBA00023125"/>
    </source>
</evidence>
<dbReference type="Pfam" id="PF22022">
    <property type="entry name" value="Phage_int_M"/>
    <property type="match status" value="1"/>
</dbReference>
<dbReference type="InterPro" id="IPR050808">
    <property type="entry name" value="Phage_Integrase"/>
</dbReference>
<evidence type="ECO:0000259" key="7">
    <source>
        <dbReference type="PROSITE" id="PS51898"/>
    </source>
</evidence>
<dbReference type="InterPro" id="IPR053876">
    <property type="entry name" value="Phage_int_M"/>
</dbReference>
<name>A0ABT1BKP4_9BURK</name>
<dbReference type="InterPro" id="IPR002104">
    <property type="entry name" value="Integrase_catalytic"/>
</dbReference>
<proteinExistence type="inferred from homology"/>
<accession>A0ABT1BKP4</accession>
<dbReference type="InterPro" id="IPR011010">
    <property type="entry name" value="DNA_brk_join_enz"/>
</dbReference>
<keyword evidence="4" id="KW-0233">DNA recombination</keyword>
<dbReference type="InterPro" id="IPR010998">
    <property type="entry name" value="Integrase_recombinase_N"/>
</dbReference>
<evidence type="ECO:0000256" key="4">
    <source>
        <dbReference type="ARBA" id="ARBA00023172"/>
    </source>
</evidence>